<feature type="signal peptide" evidence="2">
    <location>
        <begin position="1"/>
        <end position="28"/>
    </location>
</feature>
<sequence>MTTQVSRRGFMKLSASSAAVLSMGSGLAMMTGCSRQPDSNGGYTFLTADDIEFVNAIAPVILLQAYPASLTLEDAQLRLTRKLDELINTLQQYSKDQLSQLFGIMSSAPLRLAVGAPVSGWKGAPAADIEAFLDSWKNSSLAIKNMGYASLCKLVTMCWYSQPESFVASGYPGPPKKIPMPA</sequence>
<dbReference type="PROSITE" id="PS51257">
    <property type="entry name" value="PROKAR_LIPOPROTEIN"/>
    <property type="match status" value="1"/>
</dbReference>
<reference evidence="4" key="1">
    <citation type="journal article" date="2019" name="Int. J. Syst. Evol. Microbiol.">
        <title>The Global Catalogue of Microorganisms (GCM) 10K type strain sequencing project: providing services to taxonomists for standard genome sequencing and annotation.</title>
        <authorList>
            <consortium name="The Broad Institute Genomics Platform"/>
            <consortium name="The Broad Institute Genome Sequencing Center for Infectious Disease"/>
            <person name="Wu L."/>
            <person name="Ma J."/>
        </authorList>
    </citation>
    <scope>NUCLEOTIDE SEQUENCE [LARGE SCALE GENOMIC DNA]</scope>
    <source>
        <strain evidence="4">KCTC 42424</strain>
    </source>
</reference>
<evidence type="ECO:0000256" key="2">
    <source>
        <dbReference type="SAM" id="SignalP"/>
    </source>
</evidence>
<keyword evidence="1 2" id="KW-0732">Signal</keyword>
<comment type="caution">
    <text evidence="3">The sequence shown here is derived from an EMBL/GenBank/DDBJ whole genome shotgun (WGS) entry which is preliminary data.</text>
</comment>
<dbReference type="Proteomes" id="UP001595722">
    <property type="component" value="Unassembled WGS sequence"/>
</dbReference>
<evidence type="ECO:0000256" key="1">
    <source>
        <dbReference type="ARBA" id="ARBA00022729"/>
    </source>
</evidence>
<dbReference type="PROSITE" id="PS51318">
    <property type="entry name" value="TAT"/>
    <property type="match status" value="1"/>
</dbReference>
<protein>
    <submittedName>
        <fullName evidence="3">Twin-arginine translocation signal domain-containing protein</fullName>
    </submittedName>
</protein>
<accession>A0ABV7VUN8</accession>
<name>A0ABV7VUN8_9GAMM</name>
<organism evidence="3 4">
    <name type="scientific">Bacterioplanoides pacificum</name>
    <dbReference type="NCBI Taxonomy" id="1171596"/>
    <lineage>
        <taxon>Bacteria</taxon>
        <taxon>Pseudomonadati</taxon>
        <taxon>Pseudomonadota</taxon>
        <taxon>Gammaproteobacteria</taxon>
        <taxon>Oceanospirillales</taxon>
        <taxon>Oceanospirillaceae</taxon>
        <taxon>Bacterioplanoides</taxon>
    </lineage>
</organism>
<evidence type="ECO:0000313" key="4">
    <source>
        <dbReference type="Proteomes" id="UP001595722"/>
    </source>
</evidence>
<dbReference type="InterPro" id="IPR006311">
    <property type="entry name" value="TAT_signal"/>
</dbReference>
<keyword evidence="4" id="KW-1185">Reference proteome</keyword>
<feature type="chain" id="PRO_5046320173" evidence="2">
    <location>
        <begin position="29"/>
        <end position="182"/>
    </location>
</feature>
<proteinExistence type="predicted"/>
<dbReference type="RefSeq" id="WP_376866556.1">
    <property type="nucleotide sequence ID" value="NZ_JBHRYB010000010.1"/>
</dbReference>
<dbReference type="NCBIfam" id="TIGR01409">
    <property type="entry name" value="TAT_signal_seq"/>
    <property type="match status" value="1"/>
</dbReference>
<gene>
    <name evidence="3" type="ORF">ACFOMG_10670</name>
</gene>
<dbReference type="EMBL" id="JBHRYB010000010">
    <property type="protein sequence ID" value="MFC3680557.1"/>
    <property type="molecule type" value="Genomic_DNA"/>
</dbReference>
<evidence type="ECO:0000313" key="3">
    <source>
        <dbReference type="EMBL" id="MFC3680557.1"/>
    </source>
</evidence>
<dbReference type="InterPro" id="IPR019546">
    <property type="entry name" value="TAT_signal_bac_arc"/>
</dbReference>